<name>A0AAU7YQT2_9PHYC</name>
<feature type="coiled-coil region" evidence="1">
    <location>
        <begin position="52"/>
        <end position="86"/>
    </location>
</feature>
<protein>
    <submittedName>
        <fullName evidence="3">Uncharacterized protein</fullName>
    </submittedName>
</protein>
<reference evidence="3" key="1">
    <citation type="submission" date="2024-06" db="EMBL/GenBank/DDBJ databases">
        <title>Evidence of context-dependent and transient costs of resisting viral infection in isolates of the marine microalga Micromonas sp. (class Mamiellophyceae).</title>
        <authorList>
            <person name="Bedi de Silva A."/>
            <person name="Schvarcz C.R."/>
            <person name="Steward G.R."/>
            <person name="Edwards K.F."/>
        </authorList>
    </citation>
    <scope>NUCLEOTIDE SEQUENCE</scope>
    <source>
        <strain evidence="3">McV-KB2</strain>
    </source>
</reference>
<keyword evidence="1" id="KW-0175">Coiled coil</keyword>
<evidence type="ECO:0000256" key="1">
    <source>
        <dbReference type="SAM" id="Coils"/>
    </source>
</evidence>
<feature type="compositionally biased region" description="Basic residues" evidence="2">
    <location>
        <begin position="169"/>
        <end position="179"/>
    </location>
</feature>
<organism evidence="3">
    <name type="scientific">Micromonas commoda virus</name>
    <dbReference type="NCBI Taxonomy" id="3057169"/>
    <lineage>
        <taxon>Viruses</taxon>
        <taxon>Varidnaviria</taxon>
        <taxon>Bamfordvirae</taxon>
        <taxon>Nucleocytoviricota</taxon>
        <taxon>Megaviricetes</taxon>
        <taxon>Algavirales</taxon>
        <taxon>Phycodnaviridae</taxon>
    </lineage>
</organism>
<dbReference type="EMBL" id="PP911589">
    <property type="protein sequence ID" value="XCA47402.1"/>
    <property type="molecule type" value="Genomic_DNA"/>
</dbReference>
<evidence type="ECO:0000256" key="2">
    <source>
        <dbReference type="SAM" id="MobiDB-lite"/>
    </source>
</evidence>
<proteinExistence type="predicted"/>
<sequence length="242" mass="27477">MELEHCMPCPPLEIDAKAVLSKLTLLVTDLSNRRAKRNFPAIDVSDKDMETLDEITRAFRQVVRENRKLQDEVDDLKKQVKPKKEKPVKVRCPFITAKGTQCRKFCVEGMETCKVHSKPLKPPKPAKAPRAKKQCCTGINIRGNPCRNKCLEGKTHCERHDPDNPPVVKKTKRNKKRQQQMHNHAPGETPKTKCLLCETHGDMFDPNIVNPVICETIGPSGYTLRSKLKSLYETTARVTAKD</sequence>
<accession>A0AAU7YQT2</accession>
<feature type="region of interest" description="Disordered" evidence="2">
    <location>
        <begin position="161"/>
        <end position="189"/>
    </location>
</feature>
<evidence type="ECO:0000313" key="3">
    <source>
        <dbReference type="EMBL" id="XCA47402.1"/>
    </source>
</evidence>